<dbReference type="SUPFAM" id="SSF56425">
    <property type="entry name" value="Succinate dehydrogenase/fumarate reductase flavoprotein, catalytic domain"/>
    <property type="match status" value="1"/>
</dbReference>
<dbReference type="NCBIfam" id="TIGR01813">
    <property type="entry name" value="flavo_cyto_c"/>
    <property type="match status" value="1"/>
</dbReference>
<dbReference type="AlphaFoldDB" id="H3KBY8"/>
<evidence type="ECO:0000256" key="3">
    <source>
        <dbReference type="ARBA" id="ARBA00022827"/>
    </source>
</evidence>
<evidence type="ECO:0000313" key="8">
    <source>
        <dbReference type="Proteomes" id="UP000004956"/>
    </source>
</evidence>
<accession>H3KBY8</accession>
<dbReference type="InterPro" id="IPR050315">
    <property type="entry name" value="FAD-oxidoreductase_2"/>
</dbReference>
<dbReference type="InterPro" id="IPR027477">
    <property type="entry name" value="Succ_DH/fumarate_Rdtase_cat_sf"/>
</dbReference>
<keyword evidence="2 5" id="KW-0285">Flavoprotein</keyword>
<evidence type="ECO:0000256" key="1">
    <source>
        <dbReference type="ARBA" id="ARBA00001974"/>
    </source>
</evidence>
<dbReference type="InterPro" id="IPR036188">
    <property type="entry name" value="FAD/NAD-bd_sf"/>
</dbReference>
<evidence type="ECO:0000256" key="5">
    <source>
        <dbReference type="RuleBase" id="RU366062"/>
    </source>
</evidence>
<dbReference type="GO" id="GO:0010181">
    <property type="term" value="F:FMN binding"/>
    <property type="evidence" value="ECO:0007669"/>
    <property type="project" value="InterPro"/>
</dbReference>
<comment type="similarity">
    <text evidence="5">Belongs to the FAD-dependent oxidoreductase 2 family. FRD/SDH subfamily.</text>
</comment>
<dbReference type="EMBL" id="AFBQ01000029">
    <property type="protein sequence ID" value="EHY32376.1"/>
    <property type="molecule type" value="Genomic_DNA"/>
</dbReference>
<reference evidence="7 8" key="1">
    <citation type="submission" date="2011-11" db="EMBL/GenBank/DDBJ databases">
        <authorList>
            <person name="Weinstock G."/>
            <person name="Sodergren E."/>
            <person name="Clifton S."/>
            <person name="Fulton L."/>
            <person name="Fulton B."/>
            <person name="Courtney L."/>
            <person name="Fronick C."/>
            <person name="Harrison M."/>
            <person name="Strong C."/>
            <person name="Farmer C."/>
            <person name="Delahaunty K."/>
            <person name="Markovic C."/>
            <person name="Hall O."/>
            <person name="Minx P."/>
            <person name="Tomlinson C."/>
            <person name="Mitreva M."/>
            <person name="Hou S."/>
            <person name="Chen J."/>
            <person name="Wollam A."/>
            <person name="Pepin K.H."/>
            <person name="Johnson M."/>
            <person name="Bhonagiri V."/>
            <person name="Zhang X."/>
            <person name="Suruliraj S."/>
            <person name="Warren W."/>
            <person name="Chinwalla A."/>
            <person name="Mardis E.R."/>
            <person name="Wilson R.K."/>
        </authorList>
    </citation>
    <scope>NUCLEOTIDE SEQUENCE [LARGE SCALE GENOMIC DNA]</scope>
    <source>
        <strain evidence="7 8">YIT 11816</strain>
    </source>
</reference>
<dbReference type="InterPro" id="IPR010960">
    <property type="entry name" value="Flavocytochrome_c"/>
</dbReference>
<dbReference type="Proteomes" id="UP000004956">
    <property type="component" value="Unassembled WGS sequence"/>
</dbReference>
<dbReference type="PANTHER" id="PTHR43400">
    <property type="entry name" value="FUMARATE REDUCTASE"/>
    <property type="match status" value="1"/>
</dbReference>
<dbReference type="Gene3D" id="3.50.50.60">
    <property type="entry name" value="FAD/NAD(P)-binding domain"/>
    <property type="match status" value="1"/>
</dbReference>
<name>H3KBY8_9BURK</name>
<dbReference type="PATRIC" id="fig|762967.3.peg.200"/>
<keyword evidence="3 5" id="KW-0274">FAD</keyword>
<feature type="domain" description="FAD-dependent oxidoreductase 2 FAD-binding" evidence="6">
    <location>
        <begin position="12"/>
        <end position="381"/>
    </location>
</feature>
<keyword evidence="8" id="KW-1185">Reference proteome</keyword>
<comment type="cofactor">
    <cofactor evidence="1">
        <name>FAD</name>
        <dbReference type="ChEBI" id="CHEBI:57692"/>
    </cofactor>
</comment>
<sequence length="400" mass="44437">MSNRREVQVYMNDRKKVRLMAEHALSNYEWTVKELGVEYLPDAIGQEGGHSVPRYVTTTNGSGSGIVTKEIAMCEKLGVPIRKRCYVEHIIRTEEGEVLGLEVREGYRFPDAKSGKTKFIRATKGVVLCYGGFSADVTFRMHQDPKLDATLDTTNQPGATSELWRETAAIGCLQIQADWIQCGPWGNPKEKGMGIGWQFNQTAAAEYGVWVNTDGKRFVNELANRKVRADAIMVEQQAGRQCWALCNEPNVGPLKKQRPGFLERMLEQKIVEKYDTLEDLAKGTKIPYENLKATIDAFNEAVKSKNDPQLGRYINNDQVPMVDGPWYAGLCQPKVHHCMGGLLTDETCRVLDVRTDKPIKNLFAAGEATGGVHGAVRLGSVAILDCLVFGRIAGQQVAKN</sequence>
<protein>
    <submittedName>
        <fullName evidence="7">Flavocytochrome c</fullName>
    </submittedName>
</protein>
<dbReference type="PANTHER" id="PTHR43400:SF7">
    <property type="entry name" value="FAD-DEPENDENT OXIDOREDUCTASE 2 FAD BINDING DOMAIN-CONTAINING PROTEIN"/>
    <property type="match status" value="1"/>
</dbReference>
<keyword evidence="4 5" id="KW-0560">Oxidoreductase</keyword>
<dbReference type="GO" id="GO:0016491">
    <property type="term" value="F:oxidoreductase activity"/>
    <property type="evidence" value="ECO:0007669"/>
    <property type="project" value="UniProtKB-KW"/>
</dbReference>
<dbReference type="HOGENOM" id="CLU_011398_4_5_4"/>
<dbReference type="SUPFAM" id="SSF51905">
    <property type="entry name" value="FAD/NAD(P)-binding domain"/>
    <property type="match status" value="1"/>
</dbReference>
<dbReference type="Pfam" id="PF00890">
    <property type="entry name" value="FAD_binding_2"/>
    <property type="match status" value="1"/>
</dbReference>
<dbReference type="InterPro" id="IPR003953">
    <property type="entry name" value="FAD-dep_OxRdtase_2_FAD-bd"/>
</dbReference>
<comment type="caution">
    <text evidence="7">The sequence shown here is derived from an EMBL/GenBank/DDBJ whole genome shotgun (WGS) entry which is preliminary data.</text>
</comment>
<gene>
    <name evidence="7" type="ORF">HMPREF9440_00235</name>
</gene>
<evidence type="ECO:0000256" key="4">
    <source>
        <dbReference type="ARBA" id="ARBA00023002"/>
    </source>
</evidence>
<evidence type="ECO:0000256" key="2">
    <source>
        <dbReference type="ARBA" id="ARBA00022630"/>
    </source>
</evidence>
<evidence type="ECO:0000259" key="6">
    <source>
        <dbReference type="Pfam" id="PF00890"/>
    </source>
</evidence>
<dbReference type="STRING" id="762967.HMPREF9440_00235"/>
<dbReference type="Gene3D" id="3.90.700.10">
    <property type="entry name" value="Succinate dehydrogenase/fumarate reductase flavoprotein, catalytic domain"/>
    <property type="match status" value="1"/>
</dbReference>
<evidence type="ECO:0000313" key="7">
    <source>
        <dbReference type="EMBL" id="EHY32376.1"/>
    </source>
</evidence>
<proteinExistence type="inferred from homology"/>
<organism evidence="7 8">
    <name type="scientific">Sutterella parvirubra YIT 11816</name>
    <dbReference type="NCBI Taxonomy" id="762967"/>
    <lineage>
        <taxon>Bacteria</taxon>
        <taxon>Pseudomonadati</taxon>
        <taxon>Pseudomonadota</taxon>
        <taxon>Betaproteobacteria</taxon>
        <taxon>Burkholderiales</taxon>
        <taxon>Sutterellaceae</taxon>
        <taxon>Sutterella</taxon>
    </lineage>
</organism>